<feature type="chain" id="PRO_5033012592" description="Porin" evidence="1">
    <location>
        <begin position="30"/>
        <end position="457"/>
    </location>
</feature>
<evidence type="ECO:0008006" key="4">
    <source>
        <dbReference type="Google" id="ProtNLM"/>
    </source>
</evidence>
<keyword evidence="1" id="KW-0732">Signal</keyword>
<organism evidence="2 3">
    <name type="scientific">Duganella fentianensis</name>
    <dbReference type="NCBI Taxonomy" id="2692177"/>
    <lineage>
        <taxon>Bacteria</taxon>
        <taxon>Pseudomonadati</taxon>
        <taxon>Pseudomonadota</taxon>
        <taxon>Betaproteobacteria</taxon>
        <taxon>Burkholderiales</taxon>
        <taxon>Oxalobacteraceae</taxon>
        <taxon>Telluria group</taxon>
        <taxon>Duganella</taxon>
    </lineage>
</organism>
<dbReference type="EMBL" id="WWCL01000001">
    <property type="protein sequence ID" value="MYN43961.1"/>
    <property type="molecule type" value="Genomic_DNA"/>
</dbReference>
<dbReference type="SUPFAM" id="SSF56935">
    <property type="entry name" value="Porins"/>
    <property type="match status" value="1"/>
</dbReference>
<keyword evidence="3" id="KW-1185">Reference proteome</keyword>
<dbReference type="Proteomes" id="UP000444316">
    <property type="component" value="Unassembled WGS sequence"/>
</dbReference>
<dbReference type="AlphaFoldDB" id="A0A845HWR3"/>
<accession>A0A845HWR3</accession>
<sequence length="457" mass="49134">MTYFSLTTTRRQSLALALLLASAMAAARADEAANSANPANDAPAALRLSGFGTLGFTHNDNRDAGAIFSSAQKRPAGQGWSSNLDSVLGLQVEWQAGPDTAFVLQGVARAGDDLSPELRMAYLRQQISNDFAVRAGRIRSPLYFDSDVVEIGYAYLMARPALPLYGTVNSVASLDGADLQWRHNIGDTALLAQAYYGQSDYRHRFYNLDPVQAADARLRNIRGLAVSATLPNLILRASHSVIGSYTMRSAQVSQINGATAQLAGALQASAANPYLPPALAAGLQARAQSIRALASPFDSRPLYTSVGFDANAGDWRLLGEATRLDSRSAMVGKYHGYQFTVARSFDEFTPYVSLARQRRASPALDTSALAPTGLDPMLDGGLAQLKGGLDQAARYADLSTRSISAGVRYDFRGNMALKLQYDHLQTPGAYSPGYFAVSRLPIRPTVNLFTVSLDFVF</sequence>
<gene>
    <name evidence="2" type="ORF">GTP23_02630</name>
</gene>
<evidence type="ECO:0000313" key="2">
    <source>
        <dbReference type="EMBL" id="MYN43961.1"/>
    </source>
</evidence>
<feature type="signal peptide" evidence="1">
    <location>
        <begin position="1"/>
        <end position="29"/>
    </location>
</feature>
<protein>
    <recommendedName>
        <fullName evidence="4">Porin</fullName>
    </recommendedName>
</protein>
<evidence type="ECO:0000313" key="3">
    <source>
        <dbReference type="Proteomes" id="UP000444316"/>
    </source>
</evidence>
<evidence type="ECO:0000256" key="1">
    <source>
        <dbReference type="SAM" id="SignalP"/>
    </source>
</evidence>
<proteinExistence type="predicted"/>
<dbReference type="RefSeq" id="WP_161033730.1">
    <property type="nucleotide sequence ID" value="NZ_WWCL01000001.1"/>
</dbReference>
<name>A0A845HWR3_9BURK</name>
<reference evidence="2" key="1">
    <citation type="submission" date="2019-12" db="EMBL/GenBank/DDBJ databases">
        <title>Novel species isolated from a subtropical stream in China.</title>
        <authorList>
            <person name="Lu H."/>
        </authorList>
    </citation>
    <scope>NUCLEOTIDE SEQUENCE [LARGE SCALE GENOMIC DNA]</scope>
    <source>
        <strain evidence="2">FT93W</strain>
    </source>
</reference>
<comment type="caution">
    <text evidence="2">The sequence shown here is derived from an EMBL/GenBank/DDBJ whole genome shotgun (WGS) entry which is preliminary data.</text>
</comment>